<gene>
    <name evidence="1" type="ORF">SAMN04488541_100994</name>
</gene>
<dbReference type="InterPro" id="IPR054207">
    <property type="entry name" value="DUF6913"/>
</dbReference>
<dbReference type="AlphaFoldDB" id="A0A1I2EBT2"/>
<keyword evidence="2" id="KW-1185">Reference proteome</keyword>
<dbReference type="OrthoDB" id="980624at2"/>
<organism evidence="1 2">
    <name type="scientific">Thermoflexibacter ruber</name>
    <dbReference type="NCBI Taxonomy" id="1003"/>
    <lineage>
        <taxon>Bacteria</taxon>
        <taxon>Pseudomonadati</taxon>
        <taxon>Bacteroidota</taxon>
        <taxon>Cytophagia</taxon>
        <taxon>Cytophagales</taxon>
        <taxon>Thermoflexibacteraceae</taxon>
        <taxon>Thermoflexibacter</taxon>
    </lineage>
</organism>
<sequence length="179" mass="21247">MNFLKKFFLEWKIKQALKEHQTSVNRRTPNYEEAKSIGILLYTTNPADFVGVKKLIEAFAKDKKKVISLVYFPKEENLPTLDFQHYVLTDKEIDTWGNVKLEIVQNFIEQPFDYLYCISREEVLVFQYILAKSKAKCRIGEYSEKNAVFFEMMIHLKAEQEMKILIEQALHYTQSIIYN</sequence>
<dbReference type="EMBL" id="FONY01000009">
    <property type="protein sequence ID" value="SFE90056.1"/>
    <property type="molecule type" value="Genomic_DNA"/>
</dbReference>
<dbReference type="RefSeq" id="WP_091542288.1">
    <property type="nucleotide sequence ID" value="NZ_FONY01000009.1"/>
</dbReference>
<proteinExistence type="predicted"/>
<name>A0A1I2EBT2_9BACT</name>
<protein>
    <submittedName>
        <fullName evidence="1">Uncharacterized protein</fullName>
    </submittedName>
</protein>
<reference evidence="1 2" key="1">
    <citation type="submission" date="2016-10" db="EMBL/GenBank/DDBJ databases">
        <authorList>
            <person name="de Groot N.N."/>
        </authorList>
    </citation>
    <scope>NUCLEOTIDE SEQUENCE [LARGE SCALE GENOMIC DNA]</scope>
    <source>
        <strain>GEY</strain>
        <strain evidence="2">DSM 9560</strain>
    </source>
</reference>
<dbReference type="Proteomes" id="UP000199513">
    <property type="component" value="Unassembled WGS sequence"/>
</dbReference>
<evidence type="ECO:0000313" key="1">
    <source>
        <dbReference type="EMBL" id="SFE90056.1"/>
    </source>
</evidence>
<evidence type="ECO:0000313" key="2">
    <source>
        <dbReference type="Proteomes" id="UP000199513"/>
    </source>
</evidence>
<dbReference type="Pfam" id="PF21857">
    <property type="entry name" value="DUF6913"/>
    <property type="match status" value="1"/>
</dbReference>
<dbReference type="STRING" id="1003.SAMN04488541_100994"/>
<accession>A0A1I2EBT2</accession>